<protein>
    <submittedName>
        <fullName evidence="1">Terminase small subunit</fullName>
    </submittedName>
</protein>
<evidence type="ECO:0000313" key="1">
    <source>
        <dbReference type="EMBL" id="DAD70411.1"/>
    </source>
</evidence>
<dbReference type="InterPro" id="IPR005335">
    <property type="entry name" value="Terminase_ssu"/>
</dbReference>
<dbReference type="EMBL" id="BK015865">
    <property type="protein sequence ID" value="DAD70411.1"/>
    <property type="molecule type" value="Genomic_DNA"/>
</dbReference>
<dbReference type="Pfam" id="PF03592">
    <property type="entry name" value="Terminase_2"/>
    <property type="match status" value="1"/>
</dbReference>
<proteinExistence type="predicted"/>
<dbReference type="InterPro" id="IPR038713">
    <property type="entry name" value="Terminase_Gp1_N_sf"/>
</dbReference>
<dbReference type="Gene3D" id="1.10.10.1400">
    <property type="entry name" value="Terminase, small subunit, N-terminal DNA-binding domain, HTH motif"/>
    <property type="match status" value="1"/>
</dbReference>
<accession>A0A8S5LKM4</accession>
<organism evidence="1">
    <name type="scientific">Siphoviridae sp. ctnhN1</name>
    <dbReference type="NCBI Taxonomy" id="2827589"/>
    <lineage>
        <taxon>Viruses</taxon>
        <taxon>Duplodnaviria</taxon>
        <taxon>Heunggongvirae</taxon>
        <taxon>Uroviricota</taxon>
        <taxon>Caudoviricetes</taxon>
    </lineage>
</organism>
<name>A0A8S5LKM4_9CAUD</name>
<sequence length="123" mass="13598">MPLTAKQERFVQEYLVDLNATQAAARAGYKNAEKGRQLVTNGNVSAAIQKAKAERQKRTEVTQDYVIEKLKEIADKPASDCTESDLKYANKLKALEMLAKHTGVFDKQDNSAADSVVKVIIDV</sequence>
<dbReference type="GO" id="GO:0051276">
    <property type="term" value="P:chromosome organization"/>
    <property type="evidence" value="ECO:0007669"/>
    <property type="project" value="InterPro"/>
</dbReference>
<reference evidence="1" key="1">
    <citation type="journal article" date="2021" name="Proc. Natl. Acad. Sci. U.S.A.">
        <title>A Catalog of Tens of Thousands of Viruses from Human Metagenomes Reveals Hidden Associations with Chronic Diseases.</title>
        <authorList>
            <person name="Tisza M.J."/>
            <person name="Buck C.B."/>
        </authorList>
    </citation>
    <scope>NUCLEOTIDE SEQUENCE</scope>
    <source>
        <strain evidence="1">CtnhN1</strain>
    </source>
</reference>